<evidence type="ECO:0000313" key="1">
    <source>
        <dbReference type="EMBL" id="GHO47650.1"/>
    </source>
</evidence>
<accession>A0A8J3MTY6</accession>
<dbReference type="Proteomes" id="UP000612362">
    <property type="component" value="Unassembled WGS sequence"/>
</dbReference>
<organism evidence="1 2">
    <name type="scientific">Ktedonospora formicarum</name>
    <dbReference type="NCBI Taxonomy" id="2778364"/>
    <lineage>
        <taxon>Bacteria</taxon>
        <taxon>Bacillati</taxon>
        <taxon>Chloroflexota</taxon>
        <taxon>Ktedonobacteria</taxon>
        <taxon>Ktedonobacterales</taxon>
        <taxon>Ktedonobacteraceae</taxon>
        <taxon>Ktedonospora</taxon>
    </lineage>
</organism>
<dbReference type="AlphaFoldDB" id="A0A8J3MTY6"/>
<dbReference type="EMBL" id="BNJF01000003">
    <property type="protein sequence ID" value="GHO47650.1"/>
    <property type="molecule type" value="Genomic_DNA"/>
</dbReference>
<proteinExistence type="predicted"/>
<gene>
    <name evidence="1" type="ORF">KSX_58130</name>
</gene>
<evidence type="ECO:0000313" key="2">
    <source>
        <dbReference type="Proteomes" id="UP000612362"/>
    </source>
</evidence>
<comment type="caution">
    <text evidence="1">The sequence shown here is derived from an EMBL/GenBank/DDBJ whole genome shotgun (WGS) entry which is preliminary data.</text>
</comment>
<reference evidence="1" key="1">
    <citation type="submission" date="2020-10" db="EMBL/GenBank/DDBJ databases">
        <title>Taxonomic study of unclassified bacteria belonging to the class Ktedonobacteria.</title>
        <authorList>
            <person name="Yabe S."/>
            <person name="Wang C.M."/>
            <person name="Zheng Y."/>
            <person name="Sakai Y."/>
            <person name="Cavaletti L."/>
            <person name="Monciardini P."/>
            <person name="Donadio S."/>
        </authorList>
    </citation>
    <scope>NUCLEOTIDE SEQUENCE</scope>
    <source>
        <strain evidence="1">SOSP1-1</strain>
    </source>
</reference>
<keyword evidence="2" id="KW-1185">Reference proteome</keyword>
<protein>
    <submittedName>
        <fullName evidence="1">Uncharacterized protein</fullName>
    </submittedName>
</protein>
<sequence>MARKGYQAEAIAEQTLILQRRHCIVCGQPMWVAYLIRAGLLPCWHKGQAQKNPFGMGIAHSHRTEIGPRNLPQ</sequence>
<name>A0A8J3MTY6_9CHLR</name>